<dbReference type="AlphaFoldDB" id="A0A556MFX2"/>
<organism evidence="1 2">
    <name type="scientific">Mucilaginibacter corticis</name>
    <dbReference type="NCBI Taxonomy" id="2597670"/>
    <lineage>
        <taxon>Bacteria</taxon>
        <taxon>Pseudomonadati</taxon>
        <taxon>Bacteroidota</taxon>
        <taxon>Sphingobacteriia</taxon>
        <taxon>Sphingobacteriales</taxon>
        <taxon>Sphingobacteriaceae</taxon>
        <taxon>Mucilaginibacter</taxon>
    </lineage>
</organism>
<dbReference type="InterPro" id="IPR032710">
    <property type="entry name" value="NTF2-like_dom_sf"/>
</dbReference>
<dbReference type="EMBL" id="VLPK01000004">
    <property type="protein sequence ID" value="TSJ38818.1"/>
    <property type="molecule type" value="Genomic_DNA"/>
</dbReference>
<dbReference type="SUPFAM" id="SSF54427">
    <property type="entry name" value="NTF2-like"/>
    <property type="match status" value="1"/>
</dbReference>
<keyword evidence="2" id="KW-1185">Reference proteome</keyword>
<dbReference type="RefSeq" id="WP_144250100.1">
    <property type="nucleotide sequence ID" value="NZ_VLPK01000004.1"/>
</dbReference>
<name>A0A556MFX2_9SPHI</name>
<protein>
    <recommendedName>
        <fullName evidence="3">Nuclear transport factor 2 family protein</fullName>
    </recommendedName>
</protein>
<reference evidence="1 2" key="1">
    <citation type="submission" date="2019-07" db="EMBL/GenBank/DDBJ databases">
        <authorList>
            <person name="Huq M.A."/>
        </authorList>
    </citation>
    <scope>NUCLEOTIDE SEQUENCE [LARGE SCALE GENOMIC DNA]</scope>
    <source>
        <strain evidence="1 2">MAH-19</strain>
    </source>
</reference>
<sequence length="158" mass="17978">MKKLSILLIGIIGLLGSVYAQKSVINSGSHQIDPKVKVEVIKVLDQYLAAFNARDLDAWERTYQFPHYRLAGGKVTVLEKAGLRDPKKVFGELQKQGWDHSKWDHRNIVQASADKVHVDTEFTRYRADGSVIGHYESLYILTKENGKWGIKFRSSYAD</sequence>
<evidence type="ECO:0008006" key="3">
    <source>
        <dbReference type="Google" id="ProtNLM"/>
    </source>
</evidence>
<dbReference type="OrthoDB" id="6932986at2"/>
<dbReference type="Proteomes" id="UP000318733">
    <property type="component" value="Unassembled WGS sequence"/>
</dbReference>
<proteinExistence type="predicted"/>
<comment type="caution">
    <text evidence="1">The sequence shown here is derived from an EMBL/GenBank/DDBJ whole genome shotgun (WGS) entry which is preliminary data.</text>
</comment>
<dbReference type="Gene3D" id="3.10.450.50">
    <property type="match status" value="1"/>
</dbReference>
<evidence type="ECO:0000313" key="2">
    <source>
        <dbReference type="Proteomes" id="UP000318733"/>
    </source>
</evidence>
<accession>A0A556MFX2</accession>
<gene>
    <name evidence="1" type="ORF">FO440_20150</name>
</gene>
<evidence type="ECO:0000313" key="1">
    <source>
        <dbReference type="EMBL" id="TSJ38818.1"/>
    </source>
</evidence>